<evidence type="ECO:0000313" key="3">
    <source>
        <dbReference type="EMBL" id="KXI13239.1"/>
    </source>
</evidence>
<keyword evidence="1" id="KW-0378">Hydrolase</keyword>
<dbReference type="InterPro" id="IPR036457">
    <property type="entry name" value="PPM-type-like_dom_sf"/>
</dbReference>
<dbReference type="Proteomes" id="UP000070326">
    <property type="component" value="Unassembled WGS sequence"/>
</dbReference>
<evidence type="ECO:0000256" key="1">
    <source>
        <dbReference type="ARBA" id="ARBA00022801"/>
    </source>
</evidence>
<dbReference type="PANTHER" id="PTHR43156:SF2">
    <property type="entry name" value="STAGE II SPORULATION PROTEIN E"/>
    <property type="match status" value="1"/>
</dbReference>
<name>A0A135YV13_9FIRM</name>
<evidence type="ECO:0000259" key="2">
    <source>
        <dbReference type="SMART" id="SM00331"/>
    </source>
</evidence>
<dbReference type="SUPFAM" id="SSF55781">
    <property type="entry name" value="GAF domain-like"/>
    <property type="match status" value="1"/>
</dbReference>
<proteinExistence type="predicted"/>
<sequence length="588" mass="67183">MNEYKRMRSLVEITRIVTQSDNFYEVKDQIINNMLAVVHPTKACVNLFYNNDYNYAHLVCSSTLNYIPKIFPQNEEYGAKIDFSVYPDYIHEAVEEKKVVIVDDIFKNEKAKGEENLAINEGYIGRAIFPFIINDKVIGFMTCYLSDQEKLKPEDIDFITQVASMMSLSISITEKNDGINKLIGKLRQSITNINKASKRLFSTQDIFYYLQKMANVVADTTDSKFSMVNIYNIGENGGPMGQKFTCANYQNAINSLAARMPIILKDHRIYDYGKTDGEVLVDGKSYTNRIFYKVIIDSKSMLVILAVGDKVYTEDDFNIIGALAKQIATSVKSYDYSEKLEENKAINDELVVLKHQQKLIMDNNSMKKFADRDLFYFMKPAKVVGGDFYHSMLVDDRVIFILADVMGHGIVANYMVALIKGAFEVLVRKVPNPKEIITKLNKNLYNEFDNMGAYATVVVGAINKNTNKLELANAGHYQPIIFDNDNKYVEIVPDAKGIPIGIINNEQYSQIEIDFSKDKCKAMCMFTDGIIEMKNQEHEEFGHERLVEFLSDNIDSDEKTIKKRLDKLIKHFSVDDDKKDDILLAFIK</sequence>
<organism evidence="3 4">
    <name type="scientific">Peptostreptococcus anaerobius</name>
    <dbReference type="NCBI Taxonomy" id="1261"/>
    <lineage>
        <taxon>Bacteria</taxon>
        <taxon>Bacillati</taxon>
        <taxon>Bacillota</taxon>
        <taxon>Clostridia</taxon>
        <taxon>Peptostreptococcales</taxon>
        <taxon>Peptostreptococcaceae</taxon>
        <taxon>Peptostreptococcus</taxon>
    </lineage>
</organism>
<comment type="caution">
    <text evidence="3">The sequence shown here is derived from an EMBL/GenBank/DDBJ whole genome shotgun (WGS) entry which is preliminary data.</text>
</comment>
<feature type="domain" description="PPM-type phosphatase" evidence="2">
    <location>
        <begin position="369"/>
        <end position="586"/>
    </location>
</feature>
<reference evidence="3 4" key="1">
    <citation type="submission" date="2016-02" db="EMBL/GenBank/DDBJ databases">
        <authorList>
            <person name="Wen L."/>
            <person name="He K."/>
            <person name="Yang H."/>
        </authorList>
    </citation>
    <scope>NUCLEOTIDE SEQUENCE [LARGE SCALE GENOMIC DNA]</scope>
    <source>
        <strain evidence="3 4">MJR8628A</strain>
    </source>
</reference>
<accession>A0A135YV13</accession>
<dbReference type="Gene3D" id="3.60.40.10">
    <property type="entry name" value="PPM-type phosphatase domain"/>
    <property type="match status" value="1"/>
</dbReference>
<dbReference type="RefSeq" id="WP_061101763.1">
    <property type="nucleotide sequence ID" value="NZ_KQ961801.1"/>
</dbReference>
<gene>
    <name evidence="3" type="ORF">HMPREF3195_00815</name>
</gene>
<evidence type="ECO:0000313" key="4">
    <source>
        <dbReference type="Proteomes" id="UP000070326"/>
    </source>
</evidence>
<dbReference type="SUPFAM" id="SSF81606">
    <property type="entry name" value="PP2C-like"/>
    <property type="match status" value="1"/>
</dbReference>
<dbReference type="Pfam" id="PF07228">
    <property type="entry name" value="SpoIIE"/>
    <property type="match status" value="1"/>
</dbReference>
<dbReference type="PATRIC" id="fig|1261.5.peg.821"/>
<dbReference type="InterPro" id="IPR029016">
    <property type="entry name" value="GAF-like_dom_sf"/>
</dbReference>
<dbReference type="GO" id="GO:0016791">
    <property type="term" value="F:phosphatase activity"/>
    <property type="evidence" value="ECO:0007669"/>
    <property type="project" value="TreeGrafter"/>
</dbReference>
<dbReference type="EMBL" id="LSQZ01000027">
    <property type="protein sequence ID" value="KXI13239.1"/>
    <property type="molecule type" value="Genomic_DNA"/>
</dbReference>
<dbReference type="STRING" id="1261.HMPREF3195_00815"/>
<dbReference type="SMART" id="SM00331">
    <property type="entry name" value="PP2C_SIG"/>
    <property type="match status" value="1"/>
</dbReference>
<dbReference type="PANTHER" id="PTHR43156">
    <property type="entry name" value="STAGE II SPORULATION PROTEIN E-RELATED"/>
    <property type="match status" value="1"/>
</dbReference>
<dbReference type="AlphaFoldDB" id="A0A135YV13"/>
<dbReference type="InterPro" id="IPR003018">
    <property type="entry name" value="GAF"/>
</dbReference>
<dbReference type="eggNOG" id="COG2208">
    <property type="taxonomic scope" value="Bacteria"/>
</dbReference>
<protein>
    <submittedName>
        <fullName evidence="3">Stage II sporulation protein E</fullName>
    </submittedName>
</protein>
<dbReference type="Pfam" id="PF13185">
    <property type="entry name" value="GAF_2"/>
    <property type="match status" value="1"/>
</dbReference>
<dbReference type="Gene3D" id="3.30.450.40">
    <property type="match status" value="1"/>
</dbReference>
<dbReference type="InterPro" id="IPR001932">
    <property type="entry name" value="PPM-type_phosphatase-like_dom"/>
</dbReference>
<dbReference type="InterPro" id="IPR052016">
    <property type="entry name" value="Bact_Sigma-Reg"/>
</dbReference>